<name>A0ABV8PYG9_9BACT</name>
<evidence type="ECO:0000313" key="1">
    <source>
        <dbReference type="EMBL" id="MFC4232491.1"/>
    </source>
</evidence>
<accession>A0ABV8PYG9</accession>
<dbReference type="EMBL" id="JBHSDC010000022">
    <property type="protein sequence ID" value="MFC4232491.1"/>
    <property type="molecule type" value="Genomic_DNA"/>
</dbReference>
<reference evidence="2" key="1">
    <citation type="journal article" date="2019" name="Int. J. Syst. Evol. Microbiol.">
        <title>The Global Catalogue of Microorganisms (GCM) 10K type strain sequencing project: providing services to taxonomists for standard genome sequencing and annotation.</title>
        <authorList>
            <consortium name="The Broad Institute Genomics Platform"/>
            <consortium name="The Broad Institute Genome Sequencing Center for Infectious Disease"/>
            <person name="Wu L."/>
            <person name="Ma J."/>
        </authorList>
    </citation>
    <scope>NUCLEOTIDE SEQUENCE [LARGE SCALE GENOMIC DNA]</scope>
    <source>
        <strain evidence="2">CECT 8010</strain>
    </source>
</reference>
<dbReference type="RefSeq" id="WP_379014366.1">
    <property type="nucleotide sequence ID" value="NZ_JBHSDC010000022.1"/>
</dbReference>
<organism evidence="1 2">
    <name type="scientific">Parasediminibacterium paludis</name>
    <dbReference type="NCBI Taxonomy" id="908966"/>
    <lineage>
        <taxon>Bacteria</taxon>
        <taxon>Pseudomonadati</taxon>
        <taxon>Bacteroidota</taxon>
        <taxon>Chitinophagia</taxon>
        <taxon>Chitinophagales</taxon>
        <taxon>Chitinophagaceae</taxon>
        <taxon>Parasediminibacterium</taxon>
    </lineage>
</organism>
<dbReference type="Proteomes" id="UP001595906">
    <property type="component" value="Unassembled WGS sequence"/>
</dbReference>
<keyword evidence="2" id="KW-1185">Reference proteome</keyword>
<evidence type="ECO:0000313" key="2">
    <source>
        <dbReference type="Proteomes" id="UP001595906"/>
    </source>
</evidence>
<protein>
    <submittedName>
        <fullName evidence="1">Uncharacterized protein</fullName>
    </submittedName>
</protein>
<proteinExistence type="predicted"/>
<gene>
    <name evidence="1" type="ORF">ACFOW1_11345</name>
</gene>
<sequence>MTLKDFVLTDTNNFVVCERYLLFFKRIYLVLITKNYLIGLVCNKQLKLANNDELFANKKTNLQALESKSGDALNRFSYLSIEYIRKIENKYLFDQSIFGVQKANFRIDRNDLKRIDFNPEKVDLGEYPNSGTLTLEASRHERKELIVLGNQNGDNIIKWIQTR</sequence>
<comment type="caution">
    <text evidence="1">The sequence shown here is derived from an EMBL/GenBank/DDBJ whole genome shotgun (WGS) entry which is preliminary data.</text>
</comment>